<feature type="region of interest" description="Disordered" evidence="1">
    <location>
        <begin position="73"/>
        <end position="95"/>
    </location>
</feature>
<dbReference type="EMBL" id="JAHRHJ020002353">
    <property type="protein sequence ID" value="KAH9292762.1"/>
    <property type="molecule type" value="Genomic_DNA"/>
</dbReference>
<gene>
    <name evidence="2" type="ORF">KI387_042048</name>
</gene>
<sequence>GDLCLIGARVWTRSDGDVILRPLCEVAGLQDGSFKMQLFTEDVDFKFPAKLIWTSIEEVEFEFQLCNSNIGSSSVNPRDTETVDNSSSHTSSEPAKLLQTKHLASIVKSLGPDHRVIGADDEFLDESANLSREQLLHRFLRQDIQEATTQDQDSTTNLEW</sequence>
<keyword evidence="3" id="KW-1185">Reference proteome</keyword>
<feature type="non-terminal residue" evidence="2">
    <location>
        <position position="160"/>
    </location>
</feature>
<proteinExistence type="predicted"/>
<name>A0AA38C9P0_TAXCH</name>
<feature type="non-terminal residue" evidence="2">
    <location>
        <position position="1"/>
    </location>
</feature>
<organism evidence="2 3">
    <name type="scientific">Taxus chinensis</name>
    <name type="common">Chinese yew</name>
    <name type="synonym">Taxus wallichiana var. chinensis</name>
    <dbReference type="NCBI Taxonomy" id="29808"/>
    <lineage>
        <taxon>Eukaryota</taxon>
        <taxon>Viridiplantae</taxon>
        <taxon>Streptophyta</taxon>
        <taxon>Embryophyta</taxon>
        <taxon>Tracheophyta</taxon>
        <taxon>Spermatophyta</taxon>
        <taxon>Pinopsida</taxon>
        <taxon>Pinidae</taxon>
        <taxon>Conifers II</taxon>
        <taxon>Cupressales</taxon>
        <taxon>Taxaceae</taxon>
        <taxon>Taxus</taxon>
    </lineage>
</organism>
<evidence type="ECO:0000313" key="2">
    <source>
        <dbReference type="EMBL" id="KAH9292762.1"/>
    </source>
</evidence>
<dbReference type="AlphaFoldDB" id="A0AA38C9P0"/>
<accession>A0AA38C9P0</accession>
<evidence type="ECO:0000256" key="1">
    <source>
        <dbReference type="SAM" id="MobiDB-lite"/>
    </source>
</evidence>
<protein>
    <submittedName>
        <fullName evidence="2">Uncharacterized protein</fullName>
    </submittedName>
</protein>
<reference evidence="2 3" key="1">
    <citation type="journal article" date="2021" name="Nat. Plants">
        <title>The Taxus genome provides insights into paclitaxel biosynthesis.</title>
        <authorList>
            <person name="Xiong X."/>
            <person name="Gou J."/>
            <person name="Liao Q."/>
            <person name="Li Y."/>
            <person name="Zhou Q."/>
            <person name="Bi G."/>
            <person name="Li C."/>
            <person name="Du R."/>
            <person name="Wang X."/>
            <person name="Sun T."/>
            <person name="Guo L."/>
            <person name="Liang H."/>
            <person name="Lu P."/>
            <person name="Wu Y."/>
            <person name="Zhang Z."/>
            <person name="Ro D.K."/>
            <person name="Shang Y."/>
            <person name="Huang S."/>
            <person name="Yan J."/>
        </authorList>
    </citation>
    <scope>NUCLEOTIDE SEQUENCE [LARGE SCALE GENOMIC DNA]</scope>
    <source>
        <strain evidence="2">Ta-2019</strain>
    </source>
</reference>
<dbReference type="Proteomes" id="UP000824469">
    <property type="component" value="Unassembled WGS sequence"/>
</dbReference>
<evidence type="ECO:0000313" key="3">
    <source>
        <dbReference type="Proteomes" id="UP000824469"/>
    </source>
</evidence>
<feature type="compositionally biased region" description="Polar residues" evidence="1">
    <location>
        <begin position="73"/>
        <end position="93"/>
    </location>
</feature>
<comment type="caution">
    <text evidence="2">The sequence shown here is derived from an EMBL/GenBank/DDBJ whole genome shotgun (WGS) entry which is preliminary data.</text>
</comment>